<feature type="domain" description="Calcineurin-like phosphoesterase" evidence="4">
    <location>
        <begin position="50"/>
        <end position="193"/>
    </location>
</feature>
<feature type="region of interest" description="Disordered" evidence="3">
    <location>
        <begin position="1"/>
        <end position="25"/>
    </location>
</feature>
<dbReference type="EC" id="3.1.4.-" evidence="2"/>
<comment type="caution">
    <text evidence="5">The sequence shown here is derived from an EMBL/GenBank/DDBJ whole genome shotgun (WGS) entry which is preliminary data.</text>
</comment>
<evidence type="ECO:0000256" key="3">
    <source>
        <dbReference type="SAM" id="MobiDB-lite"/>
    </source>
</evidence>
<evidence type="ECO:0000313" key="5">
    <source>
        <dbReference type="EMBL" id="HGG92264.1"/>
    </source>
</evidence>
<sequence>MARLRPGAAAHAAGPGAGPGHHDHRPYGLVVPGAGRLLVGTQEREGAAVRLAVISDTHLSEPSGWFKRFFDEHLLDADVLIHCGDATGKAMHDYMARNHPNFHGVSGNCCDAYVGQELPAMLRLNLGGKVVGVTHGWGDRPSLPARLPEAFGPGFDLILFGHTHRQTKVQFGDTLVVNPGSLSGEKPCMAFIDLGEGIDVRFRCFKGEE</sequence>
<dbReference type="InterPro" id="IPR024654">
    <property type="entry name" value="Calcineurin-like_PHP_lpxH"/>
</dbReference>
<dbReference type="AlphaFoldDB" id="A0A7C4EHK0"/>
<comment type="similarity">
    <text evidence="1 2">Belongs to the metallophosphoesterase superfamily. YfcE family.</text>
</comment>
<dbReference type="PANTHER" id="PTHR11124">
    <property type="entry name" value="VACUOLAR SORTING PROTEIN VPS29"/>
    <property type="match status" value="1"/>
</dbReference>
<evidence type="ECO:0000256" key="2">
    <source>
        <dbReference type="RuleBase" id="RU362039"/>
    </source>
</evidence>
<dbReference type="GO" id="GO:0046872">
    <property type="term" value="F:metal ion binding"/>
    <property type="evidence" value="ECO:0007669"/>
    <property type="project" value="UniProtKB-KW"/>
</dbReference>
<protein>
    <recommendedName>
        <fullName evidence="2">Phosphoesterase</fullName>
        <ecNumber evidence="2">3.1.4.-</ecNumber>
    </recommendedName>
</protein>
<name>A0A7C4EHK0_9BACT</name>
<proteinExistence type="inferred from homology"/>
<dbReference type="InterPro" id="IPR000979">
    <property type="entry name" value="Phosphodiesterase_MJ0936/Vps29"/>
</dbReference>
<dbReference type="Gene3D" id="3.60.21.10">
    <property type="match status" value="1"/>
</dbReference>
<organism evidence="5">
    <name type="scientific">Fundidesulfovibrio putealis</name>
    <dbReference type="NCBI Taxonomy" id="270496"/>
    <lineage>
        <taxon>Bacteria</taxon>
        <taxon>Pseudomonadati</taxon>
        <taxon>Thermodesulfobacteriota</taxon>
        <taxon>Desulfovibrionia</taxon>
        <taxon>Desulfovibrionales</taxon>
        <taxon>Desulfovibrionaceae</taxon>
        <taxon>Fundidesulfovibrio</taxon>
    </lineage>
</organism>
<dbReference type="Pfam" id="PF12850">
    <property type="entry name" value="Metallophos_2"/>
    <property type="match status" value="1"/>
</dbReference>
<dbReference type="GO" id="GO:0016787">
    <property type="term" value="F:hydrolase activity"/>
    <property type="evidence" value="ECO:0007669"/>
    <property type="project" value="UniProtKB-UniRule"/>
</dbReference>
<dbReference type="SUPFAM" id="SSF56300">
    <property type="entry name" value="Metallo-dependent phosphatases"/>
    <property type="match status" value="1"/>
</dbReference>
<gene>
    <name evidence="5" type="ORF">ENR59_04855</name>
</gene>
<dbReference type="NCBIfam" id="TIGR00040">
    <property type="entry name" value="yfcE"/>
    <property type="match status" value="1"/>
</dbReference>
<keyword evidence="2" id="KW-0479">Metal-binding</keyword>
<comment type="cofactor">
    <cofactor evidence="2">
        <name>a divalent metal cation</name>
        <dbReference type="ChEBI" id="CHEBI:60240"/>
    </cofactor>
</comment>
<evidence type="ECO:0000256" key="1">
    <source>
        <dbReference type="ARBA" id="ARBA00008950"/>
    </source>
</evidence>
<accession>A0A7C4EHK0</accession>
<dbReference type="EMBL" id="DSRP01000338">
    <property type="protein sequence ID" value="HGG92264.1"/>
    <property type="molecule type" value="Genomic_DNA"/>
</dbReference>
<dbReference type="InterPro" id="IPR029052">
    <property type="entry name" value="Metallo-depent_PP-like"/>
</dbReference>
<reference evidence="5" key="1">
    <citation type="journal article" date="2020" name="mSystems">
        <title>Genome- and Community-Level Interaction Insights into Carbon Utilization and Element Cycling Functions of Hydrothermarchaeota in Hydrothermal Sediment.</title>
        <authorList>
            <person name="Zhou Z."/>
            <person name="Liu Y."/>
            <person name="Xu W."/>
            <person name="Pan J."/>
            <person name="Luo Z.H."/>
            <person name="Li M."/>
        </authorList>
    </citation>
    <scope>NUCLEOTIDE SEQUENCE [LARGE SCALE GENOMIC DNA]</scope>
    <source>
        <strain evidence="5">SpSt-413</strain>
    </source>
</reference>
<feature type="compositionally biased region" description="Low complexity" evidence="3">
    <location>
        <begin position="1"/>
        <end position="14"/>
    </location>
</feature>
<evidence type="ECO:0000259" key="4">
    <source>
        <dbReference type="Pfam" id="PF12850"/>
    </source>
</evidence>